<dbReference type="InterPro" id="IPR001647">
    <property type="entry name" value="HTH_TetR"/>
</dbReference>
<proteinExistence type="predicted"/>
<accession>A0ABV5WN60</accession>
<evidence type="ECO:0000259" key="5">
    <source>
        <dbReference type="PROSITE" id="PS50977"/>
    </source>
</evidence>
<protein>
    <submittedName>
        <fullName evidence="6">TetR/AcrR family transcriptional regulator</fullName>
    </submittedName>
</protein>
<dbReference type="SUPFAM" id="SSF48498">
    <property type="entry name" value="Tetracyclin repressor-like, C-terminal domain"/>
    <property type="match status" value="1"/>
</dbReference>
<feature type="domain" description="HTH tetR-type" evidence="5">
    <location>
        <begin position="1"/>
        <end position="60"/>
    </location>
</feature>
<organism evidence="6 7">
    <name type="scientific">Ectobacillus funiculus</name>
    <dbReference type="NCBI Taxonomy" id="137993"/>
    <lineage>
        <taxon>Bacteria</taxon>
        <taxon>Bacillati</taxon>
        <taxon>Bacillota</taxon>
        <taxon>Bacilli</taxon>
        <taxon>Bacillales</taxon>
        <taxon>Bacillaceae</taxon>
        <taxon>Ectobacillus</taxon>
    </lineage>
</organism>
<dbReference type="Pfam" id="PF00440">
    <property type="entry name" value="TetR_N"/>
    <property type="match status" value="1"/>
</dbReference>
<dbReference type="InterPro" id="IPR036271">
    <property type="entry name" value="Tet_transcr_reg_TetR-rel_C_sf"/>
</dbReference>
<evidence type="ECO:0000256" key="3">
    <source>
        <dbReference type="ARBA" id="ARBA00023163"/>
    </source>
</evidence>
<evidence type="ECO:0000256" key="2">
    <source>
        <dbReference type="ARBA" id="ARBA00023125"/>
    </source>
</evidence>
<name>A0ABV5WN60_9BACI</name>
<dbReference type="Gene3D" id="1.10.10.60">
    <property type="entry name" value="Homeodomain-like"/>
    <property type="match status" value="1"/>
</dbReference>
<dbReference type="Gene3D" id="1.10.357.10">
    <property type="entry name" value="Tetracycline Repressor, domain 2"/>
    <property type="match status" value="1"/>
</dbReference>
<dbReference type="RefSeq" id="WP_379951961.1">
    <property type="nucleotide sequence ID" value="NZ_JBHMAF010000196.1"/>
</dbReference>
<dbReference type="SUPFAM" id="SSF46689">
    <property type="entry name" value="Homeodomain-like"/>
    <property type="match status" value="1"/>
</dbReference>
<feature type="DNA-binding region" description="H-T-H motif" evidence="4">
    <location>
        <begin position="23"/>
        <end position="42"/>
    </location>
</feature>
<dbReference type="PANTHER" id="PTHR30055">
    <property type="entry name" value="HTH-TYPE TRANSCRIPTIONAL REGULATOR RUTR"/>
    <property type="match status" value="1"/>
</dbReference>
<evidence type="ECO:0000313" key="6">
    <source>
        <dbReference type="EMBL" id="MFB9761878.1"/>
    </source>
</evidence>
<comment type="caution">
    <text evidence="6">The sequence shown here is derived from an EMBL/GenBank/DDBJ whole genome shotgun (WGS) entry which is preliminary data.</text>
</comment>
<keyword evidence="7" id="KW-1185">Reference proteome</keyword>
<dbReference type="PROSITE" id="PS50977">
    <property type="entry name" value="HTH_TETR_2"/>
    <property type="match status" value="1"/>
</dbReference>
<evidence type="ECO:0000313" key="7">
    <source>
        <dbReference type="Proteomes" id="UP001589609"/>
    </source>
</evidence>
<dbReference type="InterPro" id="IPR050109">
    <property type="entry name" value="HTH-type_TetR-like_transc_reg"/>
</dbReference>
<reference evidence="6 7" key="1">
    <citation type="submission" date="2024-09" db="EMBL/GenBank/DDBJ databases">
        <authorList>
            <person name="Sun Q."/>
            <person name="Mori K."/>
        </authorList>
    </citation>
    <scope>NUCLEOTIDE SEQUENCE [LARGE SCALE GENOMIC DNA]</scope>
    <source>
        <strain evidence="6 7">JCM 11201</strain>
    </source>
</reference>
<sequence length="191" mass="21806">MTATRIKEAALARFAQFGYEGTSLSDIAHDVGIKKPSLYSHFTGKEQLYFVCLDASLERDLDYLRSCVAAHEDKSLSSFLYELLESYGRRFYENVEAMFWLRSLFFPPAAFKDRIVEKANHYVEEAGHLLTPVFAEAIEKKTITAENAEMAAAAYLCLFDGLMIELQYSGPDGFQKRLHAAWPIFWRGIHI</sequence>
<dbReference type="PANTHER" id="PTHR30055:SF238">
    <property type="entry name" value="MYCOFACTOCIN BIOSYNTHESIS TRANSCRIPTIONAL REGULATOR MFTR-RELATED"/>
    <property type="match status" value="1"/>
</dbReference>
<gene>
    <name evidence="6" type="ORF">ACFFMS_26990</name>
</gene>
<keyword evidence="2 4" id="KW-0238">DNA-binding</keyword>
<dbReference type="Proteomes" id="UP001589609">
    <property type="component" value="Unassembled WGS sequence"/>
</dbReference>
<dbReference type="InterPro" id="IPR009057">
    <property type="entry name" value="Homeodomain-like_sf"/>
</dbReference>
<keyword evidence="3" id="KW-0804">Transcription</keyword>
<keyword evidence="1" id="KW-0805">Transcription regulation</keyword>
<dbReference type="PRINTS" id="PR00455">
    <property type="entry name" value="HTHTETR"/>
</dbReference>
<dbReference type="EMBL" id="JBHMAF010000196">
    <property type="protein sequence ID" value="MFB9761878.1"/>
    <property type="molecule type" value="Genomic_DNA"/>
</dbReference>
<evidence type="ECO:0000256" key="4">
    <source>
        <dbReference type="PROSITE-ProRule" id="PRU00335"/>
    </source>
</evidence>
<evidence type="ECO:0000256" key="1">
    <source>
        <dbReference type="ARBA" id="ARBA00023015"/>
    </source>
</evidence>